<dbReference type="PaxDb" id="610130-Closa_0704"/>
<protein>
    <submittedName>
        <fullName evidence="1">Uncharacterized protein</fullName>
    </submittedName>
</protein>
<dbReference type="EMBL" id="CP002109">
    <property type="protein sequence ID" value="ADL03330.1"/>
    <property type="molecule type" value="Genomic_DNA"/>
</dbReference>
<organism evidence="1 2">
    <name type="scientific">Lacrimispora saccharolytica (strain ATCC 35040 / DSM 2544 / NRCC 2533 / WM1)</name>
    <name type="common">Clostridium saccharolyticum</name>
    <dbReference type="NCBI Taxonomy" id="610130"/>
    <lineage>
        <taxon>Bacteria</taxon>
        <taxon>Bacillati</taxon>
        <taxon>Bacillota</taxon>
        <taxon>Clostridia</taxon>
        <taxon>Lachnospirales</taxon>
        <taxon>Lachnospiraceae</taxon>
        <taxon>Lacrimispora</taxon>
    </lineage>
</organism>
<proteinExistence type="predicted"/>
<reference evidence="1" key="1">
    <citation type="submission" date="2010-07" db="EMBL/GenBank/DDBJ databases">
        <title>Complete sequence of Clostridium saccharolyticum WM1.</title>
        <authorList>
            <consortium name="US DOE Joint Genome Institute"/>
            <person name="Lucas S."/>
            <person name="Copeland A."/>
            <person name="Lapidus A."/>
            <person name="Cheng J.-F."/>
            <person name="Bruce D."/>
            <person name="Goodwin L."/>
            <person name="Pitluck S."/>
            <person name="Chertkov O."/>
            <person name="Detter J.C."/>
            <person name="Han C."/>
            <person name="Tapia R."/>
            <person name="Land M."/>
            <person name="Hauser L."/>
            <person name="Chang Y.-J."/>
            <person name="Jeffries C."/>
            <person name="Kyrpides N."/>
            <person name="Ivanova N."/>
            <person name="Mikhailova N."/>
            <person name="Mouttaki H."/>
            <person name="Lin L."/>
            <person name="Zhou J."/>
            <person name="Hemme C.L."/>
            <person name="Woyke T."/>
        </authorList>
    </citation>
    <scope>NUCLEOTIDE SEQUENCE [LARGE SCALE GENOMIC DNA]</scope>
    <source>
        <strain evidence="1">WM1</strain>
    </source>
</reference>
<dbReference type="AlphaFoldDB" id="D9R5C4"/>
<dbReference type="HOGENOM" id="CLU_3287791_0_0_9"/>
<name>D9R5C4_LACSW</name>
<gene>
    <name evidence="1" type="ordered locus">Closa_0704</name>
</gene>
<dbReference type="Proteomes" id="UP000001662">
    <property type="component" value="Chromosome"/>
</dbReference>
<sequence length="40" mass="4996">MNEAYIHFKRKDIYAVFFRKNSLVYYNLDFLGETKRFLLM</sequence>
<dbReference type="KEGG" id="csh:Closa_0704"/>
<evidence type="ECO:0000313" key="2">
    <source>
        <dbReference type="Proteomes" id="UP000001662"/>
    </source>
</evidence>
<keyword evidence="2" id="KW-1185">Reference proteome</keyword>
<evidence type="ECO:0000313" key="1">
    <source>
        <dbReference type="EMBL" id="ADL03330.1"/>
    </source>
</evidence>
<accession>D9R5C4</accession>